<reference evidence="2" key="1">
    <citation type="journal article" date="2024" name="Proc. Natl. Acad. Sci. U.S.A.">
        <title>Extraordinary preservation of gene collinearity over three hundred million years revealed in homosporous lycophytes.</title>
        <authorList>
            <person name="Li C."/>
            <person name="Wickell D."/>
            <person name="Kuo L.Y."/>
            <person name="Chen X."/>
            <person name="Nie B."/>
            <person name="Liao X."/>
            <person name="Peng D."/>
            <person name="Ji J."/>
            <person name="Jenkins J."/>
            <person name="Williams M."/>
            <person name="Shu S."/>
            <person name="Plott C."/>
            <person name="Barry K."/>
            <person name="Rajasekar S."/>
            <person name="Grimwood J."/>
            <person name="Han X."/>
            <person name="Sun S."/>
            <person name="Hou Z."/>
            <person name="He W."/>
            <person name="Dai G."/>
            <person name="Sun C."/>
            <person name="Schmutz J."/>
            <person name="Leebens-Mack J.H."/>
            <person name="Li F.W."/>
            <person name="Wang L."/>
        </authorList>
    </citation>
    <scope>NUCLEOTIDE SEQUENCE [LARGE SCALE GENOMIC DNA]</scope>
    <source>
        <strain evidence="2">cv. PW_Plant_1</strain>
    </source>
</reference>
<keyword evidence="2" id="KW-1185">Reference proteome</keyword>
<evidence type="ECO:0000313" key="2">
    <source>
        <dbReference type="Proteomes" id="UP001162992"/>
    </source>
</evidence>
<protein>
    <submittedName>
        <fullName evidence="1">Uncharacterized protein</fullName>
    </submittedName>
</protein>
<gene>
    <name evidence="1" type="ORF">O6H91_06G026900</name>
</gene>
<organism evidence="1 2">
    <name type="scientific">Diphasiastrum complanatum</name>
    <name type="common">Issler's clubmoss</name>
    <name type="synonym">Lycopodium complanatum</name>
    <dbReference type="NCBI Taxonomy" id="34168"/>
    <lineage>
        <taxon>Eukaryota</taxon>
        <taxon>Viridiplantae</taxon>
        <taxon>Streptophyta</taxon>
        <taxon>Embryophyta</taxon>
        <taxon>Tracheophyta</taxon>
        <taxon>Lycopodiopsida</taxon>
        <taxon>Lycopodiales</taxon>
        <taxon>Lycopodiaceae</taxon>
        <taxon>Lycopodioideae</taxon>
        <taxon>Diphasiastrum</taxon>
    </lineage>
</organism>
<comment type="caution">
    <text evidence="1">The sequence shown here is derived from an EMBL/GenBank/DDBJ whole genome shotgun (WGS) entry which is preliminary data.</text>
</comment>
<dbReference type="Proteomes" id="UP001162992">
    <property type="component" value="Chromosome 6"/>
</dbReference>
<dbReference type="EMBL" id="CM055097">
    <property type="protein sequence ID" value="KAJ7551745.1"/>
    <property type="molecule type" value="Genomic_DNA"/>
</dbReference>
<accession>A0ACC2DBS4</accession>
<evidence type="ECO:0000313" key="1">
    <source>
        <dbReference type="EMBL" id="KAJ7551745.1"/>
    </source>
</evidence>
<proteinExistence type="predicted"/>
<name>A0ACC2DBS4_DIPCM</name>
<sequence>MFSQLNLQVDMATKWIFWVVIVGVLFGLASTQDFNAIITKKPEAVYNHTAALILVKFASAAYTDDQAALQAWTCHRCGGLIQGFQLSEVIVDVPNSLQAIVGIAENLPAIVVAFRGTQETSFQNWLADLYFTQLDFNYPSVKDAMVHHGFYSAYHNTTLQPHIVAAVQSLLQQRNGFSVMVTGHSMGGALASFCALDLVVNYNIQDVQVVTFGQPRIGNPIFASFYDSSVPKTIRMTHGHDIIPHLPPYYTILEERTYHHVAREVWIYTVDFGILTYETTRVCDETGEDPTCSRSVFGDSISDHLMYLGTVLRTEHSSDSGWWLSERQYNSL</sequence>